<evidence type="ECO:0000313" key="1">
    <source>
        <dbReference type="EMBL" id="MBX57031.1"/>
    </source>
</evidence>
<accession>A0A2P2PQP9</accession>
<name>A0A2P2PQP9_RHIMU</name>
<dbReference type="AlphaFoldDB" id="A0A2P2PQP9"/>
<protein>
    <submittedName>
        <fullName evidence="1">Uncharacterized protein</fullName>
    </submittedName>
</protein>
<proteinExistence type="predicted"/>
<dbReference type="EMBL" id="GGEC01076547">
    <property type="protein sequence ID" value="MBX57031.1"/>
    <property type="molecule type" value="Transcribed_RNA"/>
</dbReference>
<reference evidence="1" key="1">
    <citation type="submission" date="2018-02" db="EMBL/GenBank/DDBJ databases">
        <title>Rhizophora mucronata_Transcriptome.</title>
        <authorList>
            <person name="Meera S.P."/>
            <person name="Sreeshan A."/>
            <person name="Augustine A."/>
        </authorList>
    </citation>
    <scope>NUCLEOTIDE SEQUENCE</scope>
    <source>
        <tissue evidence="1">Leaf</tissue>
    </source>
</reference>
<organism evidence="1">
    <name type="scientific">Rhizophora mucronata</name>
    <name type="common">Asiatic mangrove</name>
    <dbReference type="NCBI Taxonomy" id="61149"/>
    <lineage>
        <taxon>Eukaryota</taxon>
        <taxon>Viridiplantae</taxon>
        <taxon>Streptophyta</taxon>
        <taxon>Embryophyta</taxon>
        <taxon>Tracheophyta</taxon>
        <taxon>Spermatophyta</taxon>
        <taxon>Magnoliopsida</taxon>
        <taxon>eudicotyledons</taxon>
        <taxon>Gunneridae</taxon>
        <taxon>Pentapetalae</taxon>
        <taxon>rosids</taxon>
        <taxon>fabids</taxon>
        <taxon>Malpighiales</taxon>
        <taxon>Rhizophoraceae</taxon>
        <taxon>Rhizophora</taxon>
    </lineage>
</organism>
<sequence>MIFKNLPIFPSASIKDDMIVFLYIMGIESTSSSTQMLCY</sequence>